<proteinExistence type="predicted"/>
<protein>
    <submittedName>
        <fullName evidence="2">Uncharacterized protein</fullName>
    </submittedName>
</protein>
<sequence length="152" mass="15813">MQYAFVALALALFGQAVANPIVGSEAESTVPASFPVSDLTFGDVHTGTTLSQGGIHIDSAQQEFPASLFLCRATGCASCTSFDLSTAPLNQCLTPNPIFSFVSVAIIQPSNEGLPFETTVGTTGCGQLLQIPTVNECFNVNGAVFETFALLT</sequence>
<name>A0AAD7XDT4_9APHY</name>
<keyword evidence="3" id="KW-1185">Reference proteome</keyword>
<accession>A0AAD7XDT4</accession>
<comment type="caution">
    <text evidence="2">The sequence shown here is derived from an EMBL/GenBank/DDBJ whole genome shotgun (WGS) entry which is preliminary data.</text>
</comment>
<dbReference type="Proteomes" id="UP001215151">
    <property type="component" value="Unassembled WGS sequence"/>
</dbReference>
<feature type="chain" id="PRO_5042234411" evidence="1">
    <location>
        <begin position="19"/>
        <end position="152"/>
    </location>
</feature>
<reference evidence="2" key="1">
    <citation type="submission" date="2022-11" db="EMBL/GenBank/DDBJ databases">
        <title>Genome Sequence of Cubamyces cubensis.</title>
        <authorList>
            <person name="Buettner E."/>
        </authorList>
    </citation>
    <scope>NUCLEOTIDE SEQUENCE</scope>
    <source>
        <strain evidence="2">MPL-01</strain>
    </source>
</reference>
<gene>
    <name evidence="2" type="ORF">ONZ51_g2604</name>
</gene>
<evidence type="ECO:0000313" key="3">
    <source>
        <dbReference type="Proteomes" id="UP001215151"/>
    </source>
</evidence>
<evidence type="ECO:0000313" key="2">
    <source>
        <dbReference type="EMBL" id="KAJ8489994.1"/>
    </source>
</evidence>
<feature type="signal peptide" evidence="1">
    <location>
        <begin position="1"/>
        <end position="18"/>
    </location>
</feature>
<dbReference type="EMBL" id="JAPEVG010000041">
    <property type="protein sequence ID" value="KAJ8489994.1"/>
    <property type="molecule type" value="Genomic_DNA"/>
</dbReference>
<dbReference type="AlphaFoldDB" id="A0AAD7XDT4"/>
<organism evidence="2 3">
    <name type="scientific">Trametes cubensis</name>
    <dbReference type="NCBI Taxonomy" id="1111947"/>
    <lineage>
        <taxon>Eukaryota</taxon>
        <taxon>Fungi</taxon>
        <taxon>Dikarya</taxon>
        <taxon>Basidiomycota</taxon>
        <taxon>Agaricomycotina</taxon>
        <taxon>Agaricomycetes</taxon>
        <taxon>Polyporales</taxon>
        <taxon>Polyporaceae</taxon>
        <taxon>Trametes</taxon>
    </lineage>
</organism>
<keyword evidence="1" id="KW-0732">Signal</keyword>
<evidence type="ECO:0000256" key="1">
    <source>
        <dbReference type="SAM" id="SignalP"/>
    </source>
</evidence>